<sequence>MSSTVVVGQISRDLVLSVDALPGARETARVLRRREVLGGKGANIAVALAQLGLPVSLLGVVGDDHVAATLLNRARRDGVDVEPVVRREGATTGLTVDVPDAHGDWHYLEHLPPEVQLTEDDVASAAPTLRAARCAVIQLRQPTAAALAAATLVRETGGLVVLDGAPPEGEHRDALLAAADVLRTGTRQACRLTGTDASDLDADLDADLALGAAHALMDRHGIALVALGVPGADAFAWATGSRVVPHLATRVVDTTGAADALCAALTSVLCRGGDAEEAVDLAVAAAAATVEHPGGRPNLTPRRLRRFLAAVG</sequence>
<reference evidence="5 6" key="1">
    <citation type="submission" date="2016-12" db="EMBL/GenBank/DDBJ databases">
        <title>The draft genome sequence of Actinophytocola xinjiangensis.</title>
        <authorList>
            <person name="Wang W."/>
            <person name="Yuan L."/>
        </authorList>
    </citation>
    <scope>NUCLEOTIDE SEQUENCE [LARGE SCALE GENOMIC DNA]</scope>
    <source>
        <strain evidence="5 6">CGMCC 4.4663</strain>
    </source>
</reference>
<evidence type="ECO:0000313" key="5">
    <source>
        <dbReference type="EMBL" id="OLF12277.1"/>
    </source>
</evidence>
<evidence type="ECO:0000256" key="3">
    <source>
        <dbReference type="ARBA" id="ARBA00022777"/>
    </source>
</evidence>
<dbReference type="PANTHER" id="PTHR10584">
    <property type="entry name" value="SUGAR KINASE"/>
    <property type="match status" value="1"/>
</dbReference>
<dbReference type="InterPro" id="IPR002139">
    <property type="entry name" value="Ribo/fructo_kinase"/>
</dbReference>
<keyword evidence="3" id="KW-0418">Kinase</keyword>
<dbReference type="SUPFAM" id="SSF53613">
    <property type="entry name" value="Ribokinase-like"/>
    <property type="match status" value="1"/>
</dbReference>
<name>A0A7Z1B0N7_9PSEU</name>
<accession>A0A7Z1B0N7</accession>
<comment type="similarity">
    <text evidence="1">Belongs to the carbohydrate kinase PfkB family.</text>
</comment>
<dbReference type="InterPro" id="IPR029056">
    <property type="entry name" value="Ribokinase-like"/>
</dbReference>
<dbReference type="AlphaFoldDB" id="A0A7Z1B0N7"/>
<organism evidence="5 6">
    <name type="scientific">Actinophytocola xinjiangensis</name>
    <dbReference type="NCBI Taxonomy" id="485602"/>
    <lineage>
        <taxon>Bacteria</taxon>
        <taxon>Bacillati</taxon>
        <taxon>Actinomycetota</taxon>
        <taxon>Actinomycetes</taxon>
        <taxon>Pseudonocardiales</taxon>
        <taxon>Pseudonocardiaceae</taxon>
    </lineage>
</organism>
<dbReference type="PROSITE" id="PS00583">
    <property type="entry name" value="PFKB_KINASES_1"/>
    <property type="match status" value="1"/>
</dbReference>
<proteinExistence type="inferred from homology"/>
<evidence type="ECO:0000256" key="2">
    <source>
        <dbReference type="ARBA" id="ARBA00022679"/>
    </source>
</evidence>
<dbReference type="InterPro" id="IPR002173">
    <property type="entry name" value="Carboh/pur_kinase_PfkB_CS"/>
</dbReference>
<dbReference type="EMBL" id="MSIF01000003">
    <property type="protein sequence ID" value="OLF12277.1"/>
    <property type="molecule type" value="Genomic_DNA"/>
</dbReference>
<dbReference type="Pfam" id="PF00294">
    <property type="entry name" value="PfkB"/>
    <property type="match status" value="1"/>
</dbReference>
<protein>
    <recommendedName>
        <fullName evidence="4">Carbohydrate kinase PfkB domain-containing protein</fullName>
    </recommendedName>
</protein>
<dbReference type="PANTHER" id="PTHR10584:SF157">
    <property type="entry name" value="SULFOFRUCTOSE KINASE"/>
    <property type="match status" value="1"/>
</dbReference>
<evidence type="ECO:0000259" key="4">
    <source>
        <dbReference type="Pfam" id="PF00294"/>
    </source>
</evidence>
<feature type="domain" description="Carbohydrate kinase PfkB" evidence="4">
    <location>
        <begin position="2"/>
        <end position="298"/>
    </location>
</feature>
<evidence type="ECO:0000256" key="1">
    <source>
        <dbReference type="ARBA" id="ARBA00010688"/>
    </source>
</evidence>
<keyword evidence="6" id="KW-1185">Reference proteome</keyword>
<dbReference type="RefSeq" id="WP_075132468.1">
    <property type="nucleotide sequence ID" value="NZ_MSIF01000003.1"/>
</dbReference>
<dbReference type="GO" id="GO:0016301">
    <property type="term" value="F:kinase activity"/>
    <property type="evidence" value="ECO:0007669"/>
    <property type="project" value="UniProtKB-KW"/>
</dbReference>
<gene>
    <name evidence="5" type="ORF">BLA60_09855</name>
</gene>
<dbReference type="GO" id="GO:0006796">
    <property type="term" value="P:phosphate-containing compound metabolic process"/>
    <property type="evidence" value="ECO:0007669"/>
    <property type="project" value="UniProtKB-ARBA"/>
</dbReference>
<dbReference type="PRINTS" id="PR00990">
    <property type="entry name" value="RIBOKINASE"/>
</dbReference>
<comment type="caution">
    <text evidence="5">The sequence shown here is derived from an EMBL/GenBank/DDBJ whole genome shotgun (WGS) entry which is preliminary data.</text>
</comment>
<dbReference type="InterPro" id="IPR011611">
    <property type="entry name" value="PfkB_dom"/>
</dbReference>
<keyword evidence="2" id="KW-0808">Transferase</keyword>
<dbReference type="Gene3D" id="3.40.1190.20">
    <property type="match status" value="1"/>
</dbReference>
<dbReference type="OrthoDB" id="7946249at2"/>
<dbReference type="Proteomes" id="UP000185696">
    <property type="component" value="Unassembled WGS sequence"/>
</dbReference>
<evidence type="ECO:0000313" key="6">
    <source>
        <dbReference type="Proteomes" id="UP000185696"/>
    </source>
</evidence>
<dbReference type="GO" id="GO:0005829">
    <property type="term" value="C:cytosol"/>
    <property type="evidence" value="ECO:0007669"/>
    <property type="project" value="TreeGrafter"/>
</dbReference>